<dbReference type="InterPro" id="IPR003774">
    <property type="entry name" value="AlgH-like"/>
</dbReference>
<dbReference type="PANTHER" id="PTHR30327">
    <property type="entry name" value="UNCHARACTERIZED PROTEIN YQGE"/>
    <property type="match status" value="1"/>
</dbReference>
<sequence>MPARQQPPRPPPRQQRIGDSLRGQLLIATPALNVGFFARSVTYLCEHGEAGAMGIVINQPLDLSVVDILEHLEIIASGSLLEEPILAGGPVDVDHGFVLHSAEGEWDASLEVTAGICMTTSQDILAAIAHGAGPKKRLIALGYAGWGPGQLEAELASNSWITAPAWEDILFSVPAGERLNAASQTLGFDINLMTSESGHA</sequence>
<reference evidence="4" key="1">
    <citation type="journal article" date="2013" name="BMC Microbiol.">
        <title>Taxonomy and evolution of bacteriochlorophyll a-containing members of the OM60/NOR5 clade of marine gammaproteobacteria: description of Luminiphilus syltensis gen. nov., sp. nov., reclassification of Haliea rubra as Pseudohaliea rubra gen. nov., comb. nov., and emendation of Chromatocurvus halotolerans.</title>
        <authorList>
            <person name="Spring S."/>
            <person name="Riedel T."/>
            <person name="Sproer C."/>
            <person name="Yan S."/>
            <person name="Harder J."/>
            <person name="Fuchs B.M."/>
        </authorList>
    </citation>
    <scope>NUCLEOTIDE SEQUENCE [LARGE SCALE GENOMIC DNA]</scope>
    <source>
        <strain evidence="4">NOR51-B</strain>
    </source>
</reference>
<protein>
    <recommendedName>
        <fullName evidence="2">UPF0301 protein NOR51B_546</fullName>
    </recommendedName>
</protein>
<dbReference type="EMBL" id="DS999411">
    <property type="protein sequence ID" value="EED34608.1"/>
    <property type="molecule type" value="Genomic_DNA"/>
</dbReference>
<dbReference type="Proteomes" id="UP000004699">
    <property type="component" value="Unassembled WGS sequence"/>
</dbReference>
<accession>B8KU72</accession>
<evidence type="ECO:0000313" key="3">
    <source>
        <dbReference type="EMBL" id="EED34608.1"/>
    </source>
</evidence>
<dbReference type="OrthoDB" id="9807486at2"/>
<dbReference type="GO" id="GO:0005829">
    <property type="term" value="C:cytosol"/>
    <property type="evidence" value="ECO:0007669"/>
    <property type="project" value="TreeGrafter"/>
</dbReference>
<dbReference type="RefSeq" id="WP_009019356.1">
    <property type="nucleotide sequence ID" value="NZ_DS999411.1"/>
</dbReference>
<dbReference type="NCBIfam" id="NF001266">
    <property type="entry name" value="PRK00228.1-1"/>
    <property type="match status" value="1"/>
</dbReference>
<organism evidence="3 4">
    <name type="scientific">Luminiphilus syltensis NOR5-1B</name>
    <dbReference type="NCBI Taxonomy" id="565045"/>
    <lineage>
        <taxon>Bacteria</taxon>
        <taxon>Pseudomonadati</taxon>
        <taxon>Pseudomonadota</taxon>
        <taxon>Gammaproteobacteria</taxon>
        <taxon>Cellvibrionales</taxon>
        <taxon>Halieaceae</taxon>
        <taxon>Luminiphilus</taxon>
    </lineage>
</organism>
<evidence type="ECO:0000313" key="4">
    <source>
        <dbReference type="Proteomes" id="UP000004699"/>
    </source>
</evidence>
<dbReference type="PANTHER" id="PTHR30327:SF1">
    <property type="entry name" value="UPF0301 PROTEIN YQGE"/>
    <property type="match status" value="1"/>
</dbReference>
<evidence type="ECO:0000256" key="2">
    <source>
        <dbReference type="HAMAP-Rule" id="MF_00758"/>
    </source>
</evidence>
<dbReference type="HAMAP" id="MF_00758">
    <property type="entry name" value="UPF0301"/>
    <property type="match status" value="1"/>
</dbReference>
<dbReference type="Gene3D" id="3.40.1740.10">
    <property type="entry name" value="VC0467-like"/>
    <property type="match status" value="1"/>
</dbReference>
<dbReference type="AlphaFoldDB" id="B8KU72"/>
<proteinExistence type="inferred from homology"/>
<dbReference type="Pfam" id="PF02622">
    <property type="entry name" value="DUF179"/>
    <property type="match status" value="1"/>
</dbReference>
<gene>
    <name evidence="3" type="ORF">NOR51B_546</name>
</gene>
<dbReference type="HOGENOM" id="CLU_057596_1_0_6"/>
<keyword evidence="4" id="KW-1185">Reference proteome</keyword>
<dbReference type="eggNOG" id="COG1678">
    <property type="taxonomic scope" value="Bacteria"/>
</dbReference>
<comment type="similarity">
    <text evidence="1 2">Belongs to the UPF0301 (AlgH) family.</text>
</comment>
<dbReference type="SUPFAM" id="SSF143456">
    <property type="entry name" value="VC0467-like"/>
    <property type="match status" value="1"/>
</dbReference>
<dbReference type="STRING" id="565045.NOR51B_546"/>
<name>B8KU72_9GAMM</name>
<evidence type="ECO:0000256" key="1">
    <source>
        <dbReference type="ARBA" id="ARBA00009600"/>
    </source>
</evidence>